<accession>K0RGL9</accession>
<dbReference type="Proteomes" id="UP000266841">
    <property type="component" value="Unassembled WGS sequence"/>
</dbReference>
<feature type="region of interest" description="Disordered" evidence="1">
    <location>
        <begin position="1"/>
        <end position="26"/>
    </location>
</feature>
<sequence>MEPICRGLRDDMKGQSTPAPVDGKAVGVSENTRRIEADLVGAAHRDALADIQALSTKYSTDRLAERGNPGRHVVERVSGTQNVEMPGRAQATQNYRTSPHRLILAYDHRSEDRPRNWAAGKFRSSEGILPGGDMMVGPRSTNLSISAKDEDKRAPRLDSAHRTTPVTMSFRLLRIDLPKSVCRSDTAILASKCAHRVITGFEIRRYSNSDLHAADSQVNSKYVQMDIGTLTEGLSPNIHRSMAIASIIRFACFHLLRIIRFSIA</sequence>
<protein>
    <submittedName>
        <fullName evidence="2">Uncharacterized protein</fullName>
    </submittedName>
</protein>
<gene>
    <name evidence="2" type="ORF">THAOC_27797</name>
</gene>
<evidence type="ECO:0000313" key="3">
    <source>
        <dbReference type="Proteomes" id="UP000266841"/>
    </source>
</evidence>
<reference evidence="2 3" key="1">
    <citation type="journal article" date="2012" name="Genome Biol.">
        <title>Genome and low-iron response of an oceanic diatom adapted to chronic iron limitation.</title>
        <authorList>
            <person name="Lommer M."/>
            <person name="Specht M."/>
            <person name="Roy A.S."/>
            <person name="Kraemer L."/>
            <person name="Andreson R."/>
            <person name="Gutowska M.A."/>
            <person name="Wolf J."/>
            <person name="Bergner S.V."/>
            <person name="Schilhabel M.B."/>
            <person name="Klostermeier U.C."/>
            <person name="Beiko R.G."/>
            <person name="Rosenstiel P."/>
            <person name="Hippler M."/>
            <person name="Laroche J."/>
        </authorList>
    </citation>
    <scope>NUCLEOTIDE SEQUENCE [LARGE SCALE GENOMIC DNA]</scope>
    <source>
        <strain evidence="2 3">CCMP1005</strain>
    </source>
</reference>
<dbReference type="AlphaFoldDB" id="K0RGL9"/>
<dbReference type="EMBL" id="AGNL01039061">
    <property type="protein sequence ID" value="EJK52878.1"/>
    <property type="molecule type" value="Genomic_DNA"/>
</dbReference>
<evidence type="ECO:0000256" key="1">
    <source>
        <dbReference type="SAM" id="MobiDB-lite"/>
    </source>
</evidence>
<comment type="caution">
    <text evidence="2">The sequence shown here is derived from an EMBL/GenBank/DDBJ whole genome shotgun (WGS) entry which is preliminary data.</text>
</comment>
<evidence type="ECO:0000313" key="2">
    <source>
        <dbReference type="EMBL" id="EJK52878.1"/>
    </source>
</evidence>
<organism evidence="2 3">
    <name type="scientific">Thalassiosira oceanica</name>
    <name type="common">Marine diatom</name>
    <dbReference type="NCBI Taxonomy" id="159749"/>
    <lineage>
        <taxon>Eukaryota</taxon>
        <taxon>Sar</taxon>
        <taxon>Stramenopiles</taxon>
        <taxon>Ochrophyta</taxon>
        <taxon>Bacillariophyta</taxon>
        <taxon>Coscinodiscophyceae</taxon>
        <taxon>Thalassiosirophycidae</taxon>
        <taxon>Thalassiosirales</taxon>
        <taxon>Thalassiosiraceae</taxon>
        <taxon>Thalassiosira</taxon>
    </lineage>
</organism>
<proteinExistence type="predicted"/>
<keyword evidence="3" id="KW-1185">Reference proteome</keyword>
<name>K0RGL9_THAOC</name>
<feature type="non-terminal residue" evidence="2">
    <location>
        <position position="264"/>
    </location>
</feature>